<reference evidence="5" key="1">
    <citation type="journal article" date="2020" name="bioRxiv">
        <title>A rank-normalized archaeal taxonomy based on genome phylogeny resolves widespread incomplete and uneven classifications.</title>
        <authorList>
            <person name="Rinke C."/>
            <person name="Chuvochina M."/>
            <person name="Mussig A.J."/>
            <person name="Chaumeil P.-A."/>
            <person name="Waite D.W."/>
            <person name="Whitman W.B."/>
            <person name="Parks D.H."/>
            <person name="Hugenholtz P."/>
        </authorList>
    </citation>
    <scope>NUCLEOTIDE SEQUENCE [LARGE SCALE GENOMIC DNA]</scope>
</reference>
<comment type="caution">
    <text evidence="3">The sequence shown here is derived from an EMBL/GenBank/DDBJ whole genome shotgun (WGS) entry which is preliminary data.</text>
</comment>
<dbReference type="EMBL" id="JAGVWF010000063">
    <property type="protein sequence ID" value="MBS3059635.1"/>
    <property type="molecule type" value="Genomic_DNA"/>
</dbReference>
<dbReference type="Proteomes" id="UP000577419">
    <property type="component" value="Unassembled WGS sequence"/>
</dbReference>
<keyword evidence="3" id="KW-0808">Transferase</keyword>
<reference evidence="4" key="2">
    <citation type="submission" date="2021-03" db="EMBL/GenBank/DDBJ databases">
        <authorList>
            <person name="Jaffe A."/>
        </authorList>
    </citation>
    <scope>NUCLEOTIDE SEQUENCE</scope>
    <source>
        <strain evidence="4">RIFCSPHIGHO2_01_FULL_GW2011_AR10_43_9</strain>
    </source>
</reference>
<feature type="transmembrane region" description="Helical" evidence="1">
    <location>
        <begin position="240"/>
        <end position="264"/>
    </location>
</feature>
<dbReference type="EMBL" id="DUFG01000001">
    <property type="protein sequence ID" value="HIH07741.1"/>
    <property type="molecule type" value="Genomic_DNA"/>
</dbReference>
<reference evidence="4" key="3">
    <citation type="submission" date="2021-05" db="EMBL/GenBank/DDBJ databases">
        <title>Protein family content uncovers lineage relationships and bacterial pathway maintenance mechanisms in DPANN archaea.</title>
        <authorList>
            <person name="Castelle C.J."/>
            <person name="Meheust R."/>
            <person name="Jaffe A.L."/>
            <person name="Seitz K."/>
            <person name="Gong X."/>
            <person name="Baker B.J."/>
            <person name="Banfield J.F."/>
        </authorList>
    </citation>
    <scope>NUCLEOTIDE SEQUENCE</scope>
    <source>
        <strain evidence="4">RIFCSPHIGHO2_01_FULL_GW2011_AR10_43_9</strain>
    </source>
</reference>
<name>A0A7J4IQF7_9ARCH</name>
<feature type="transmembrane region" description="Helical" evidence="1">
    <location>
        <begin position="214"/>
        <end position="233"/>
    </location>
</feature>
<dbReference type="InterPro" id="IPR050256">
    <property type="entry name" value="Glycosyltransferase_2"/>
</dbReference>
<dbReference type="SUPFAM" id="SSF53448">
    <property type="entry name" value="Nucleotide-diphospho-sugar transferases"/>
    <property type="match status" value="1"/>
</dbReference>
<dbReference type="PANTHER" id="PTHR48090:SF7">
    <property type="entry name" value="RFBJ PROTEIN"/>
    <property type="match status" value="1"/>
</dbReference>
<keyword evidence="1" id="KW-0472">Membrane</keyword>
<accession>A0A7J4IQF7</accession>
<keyword evidence="1" id="KW-0812">Transmembrane</keyword>
<dbReference type="CDD" id="cd04179">
    <property type="entry name" value="DPM_DPG-synthase_like"/>
    <property type="match status" value="1"/>
</dbReference>
<dbReference type="InterPro" id="IPR029044">
    <property type="entry name" value="Nucleotide-diphossugar_trans"/>
</dbReference>
<evidence type="ECO:0000256" key="1">
    <source>
        <dbReference type="SAM" id="Phobius"/>
    </source>
</evidence>
<organism evidence="3 5">
    <name type="scientific">Candidatus Iainarchaeum sp</name>
    <dbReference type="NCBI Taxonomy" id="3101447"/>
    <lineage>
        <taxon>Archaea</taxon>
        <taxon>Candidatus Iainarchaeota</taxon>
        <taxon>Candidatus Iainarchaeia</taxon>
        <taxon>Candidatus Iainarchaeales</taxon>
        <taxon>Candidatus Iainarchaeaceae</taxon>
        <taxon>Candidatus Iainarchaeum</taxon>
    </lineage>
</organism>
<protein>
    <submittedName>
        <fullName evidence="3">Glycosyltransferase family 2 protein</fullName>
    </submittedName>
</protein>
<dbReference type="GO" id="GO:0016740">
    <property type="term" value="F:transferase activity"/>
    <property type="evidence" value="ECO:0007669"/>
    <property type="project" value="UniProtKB-KW"/>
</dbReference>
<evidence type="ECO:0000313" key="5">
    <source>
        <dbReference type="Proteomes" id="UP000577419"/>
    </source>
</evidence>
<feature type="transmembrane region" description="Helical" evidence="1">
    <location>
        <begin position="276"/>
        <end position="297"/>
    </location>
</feature>
<dbReference type="Gene3D" id="3.90.550.10">
    <property type="entry name" value="Spore Coat Polysaccharide Biosynthesis Protein SpsA, Chain A"/>
    <property type="match status" value="1"/>
</dbReference>
<dbReference type="Pfam" id="PF00535">
    <property type="entry name" value="Glycos_transf_2"/>
    <property type="match status" value="1"/>
</dbReference>
<evidence type="ECO:0000259" key="2">
    <source>
        <dbReference type="Pfam" id="PF00535"/>
    </source>
</evidence>
<dbReference type="PANTHER" id="PTHR48090">
    <property type="entry name" value="UNDECAPRENYL-PHOSPHATE 4-DEOXY-4-FORMAMIDO-L-ARABINOSE TRANSFERASE-RELATED"/>
    <property type="match status" value="1"/>
</dbReference>
<feature type="domain" description="Glycosyltransferase 2-like" evidence="2">
    <location>
        <begin position="9"/>
        <end position="171"/>
    </location>
</feature>
<dbReference type="Proteomes" id="UP000683213">
    <property type="component" value="Unassembled WGS sequence"/>
</dbReference>
<dbReference type="InterPro" id="IPR001173">
    <property type="entry name" value="Glyco_trans_2-like"/>
</dbReference>
<proteinExistence type="predicted"/>
<keyword evidence="1" id="KW-1133">Transmembrane helix</keyword>
<evidence type="ECO:0000313" key="4">
    <source>
        <dbReference type="EMBL" id="MBS3059635.1"/>
    </source>
</evidence>
<sequence>MVKGLNVVVLIPAFNEQETIAEAINSVPRKILGAESVKILVVDDGSTDATLEKAGKAKADRIVRLPSNRGLGVAFRKGIDEAIKMKADAVVNMDADLQFDANDIQKLLQPILKGEADMVTCTRFKDKSMQPQMPLVKKFGNKVFTSVVNFLTQQKFTDTQCGFRAYSREAMLRLNLFGKHTYTQEVFLSLVENDLRIVEVPCRVKGQRQGKSKVVGSIFGYSLKALLIIIRAIRDYKPLAFFGSIGTAILSLGTAIAGALFVRWLLTGLTSPFTSLISVSALLIIVGFMLIILALIADMQGRQKKLQEEILYRLKKQEIEKI</sequence>
<evidence type="ECO:0000313" key="3">
    <source>
        <dbReference type="EMBL" id="HIH07741.1"/>
    </source>
</evidence>
<gene>
    <name evidence="3" type="ORF">HA237_00055</name>
    <name evidence="4" type="ORF">J4224_04390</name>
</gene>
<dbReference type="AlphaFoldDB" id="A0A7J4IQF7"/>